<dbReference type="AlphaFoldDB" id="A0A2H0UEX0"/>
<accession>A0A2H0UEX0</accession>
<evidence type="ECO:0000313" key="1">
    <source>
        <dbReference type="EMBL" id="PIR84952.1"/>
    </source>
</evidence>
<reference evidence="2" key="1">
    <citation type="submission" date="2017-09" db="EMBL/GenBank/DDBJ databases">
        <title>Depth-based differentiation of microbial function through sediment-hosted aquifers and enrichment of novel symbionts in the deep terrestrial subsurface.</title>
        <authorList>
            <person name="Probst A.J."/>
            <person name="Ladd B."/>
            <person name="Jarett J.K."/>
            <person name="Geller-Mcgrath D.E."/>
            <person name="Sieber C.M.K."/>
            <person name="Emerson J.B."/>
            <person name="Anantharaman K."/>
            <person name="Thomas B.C."/>
            <person name="Malmstrom R."/>
            <person name="Stieglmeier M."/>
            <person name="Klingl A."/>
            <person name="Woyke T."/>
            <person name="Ryan C.M."/>
            <person name="Banfield J.F."/>
        </authorList>
    </citation>
    <scope>NUCLEOTIDE SEQUENCE [LARGE SCALE GENOMIC DNA]</scope>
</reference>
<comment type="caution">
    <text evidence="1">The sequence shown here is derived from an EMBL/GenBank/DDBJ whole genome shotgun (WGS) entry which is preliminary data.</text>
</comment>
<sequence>MEPTWIEYPYARWNPINGNVDYRPFASIEFIGVKDSVTLPGLIDSGAEDSILHIDLAETLGLI</sequence>
<proteinExistence type="predicted"/>
<name>A0A2H0UEX0_9BACT</name>
<dbReference type="Proteomes" id="UP000229315">
    <property type="component" value="Unassembled WGS sequence"/>
</dbReference>
<dbReference type="EMBL" id="PFBH01000021">
    <property type="protein sequence ID" value="PIR84952.1"/>
    <property type="molecule type" value="Genomic_DNA"/>
</dbReference>
<protein>
    <recommendedName>
        <fullName evidence="3">Peptidase A2 domain-containing protein</fullName>
    </recommendedName>
</protein>
<evidence type="ECO:0000313" key="2">
    <source>
        <dbReference type="Proteomes" id="UP000229315"/>
    </source>
</evidence>
<evidence type="ECO:0008006" key="3">
    <source>
        <dbReference type="Google" id="ProtNLM"/>
    </source>
</evidence>
<organism evidence="1 2">
    <name type="scientific">Candidatus Kaiserbacteria bacterium CG10_big_fil_rev_8_21_14_0_10_45_20</name>
    <dbReference type="NCBI Taxonomy" id="1974607"/>
    <lineage>
        <taxon>Bacteria</taxon>
        <taxon>Candidatus Kaiseribacteriota</taxon>
    </lineage>
</organism>
<gene>
    <name evidence="1" type="ORF">COU15_03300</name>
</gene>